<dbReference type="GO" id="GO:0006897">
    <property type="term" value="P:endocytosis"/>
    <property type="evidence" value="ECO:0007669"/>
    <property type="project" value="TreeGrafter"/>
</dbReference>
<reference evidence="2 3" key="1">
    <citation type="submission" date="2018-08" db="EMBL/GenBank/DDBJ databases">
        <authorList>
            <person name="Laetsch R D."/>
            <person name="Stevens L."/>
            <person name="Kumar S."/>
            <person name="Blaxter L. M."/>
        </authorList>
    </citation>
    <scope>NUCLEOTIDE SEQUENCE [LARGE SCALE GENOMIC DNA]</scope>
</reference>
<evidence type="ECO:0000313" key="3">
    <source>
        <dbReference type="Proteomes" id="UP000277928"/>
    </source>
</evidence>
<name>A0A3P6SPZ0_LITSI</name>
<keyword evidence="1" id="KW-0812">Transmembrane</keyword>
<protein>
    <recommendedName>
        <fullName evidence="4">SSD domain-containing protein</fullName>
    </recommendedName>
</protein>
<evidence type="ECO:0008006" key="4">
    <source>
        <dbReference type="Google" id="ProtNLM"/>
    </source>
</evidence>
<dbReference type="AlphaFoldDB" id="A0A3P6SPZ0"/>
<sequence>MLLSNPFGVFQDRLSVLFYKYGLIVSYNPRPFVLMPVVITFFLSLGILTMNVEDDLRFLYSPINSPARFEYSIHKAFTVNSTYVAVAVEANNNLRNLLRKEIATEILSLNEFVLNNLTVNLNGRVYNFGRDICVRTTLCPLSNTIVQFFFNAFWNEKLWDDPRVRLDYPFLYFFENKFFLPLHLYGVKLGGAKEIISSYTKLQE</sequence>
<keyword evidence="1" id="KW-1133">Transmembrane helix</keyword>
<keyword evidence="3" id="KW-1185">Reference proteome</keyword>
<proteinExistence type="predicted"/>
<dbReference type="GO" id="GO:0018996">
    <property type="term" value="P:molting cycle, collagen and cuticulin-based cuticle"/>
    <property type="evidence" value="ECO:0007669"/>
    <property type="project" value="TreeGrafter"/>
</dbReference>
<accession>A0A3P6SPZ0</accession>
<dbReference type="GO" id="GO:0030659">
    <property type="term" value="C:cytoplasmic vesicle membrane"/>
    <property type="evidence" value="ECO:0007669"/>
    <property type="project" value="TreeGrafter"/>
</dbReference>
<dbReference type="PANTHER" id="PTHR10796:SF105">
    <property type="entry name" value="SSD DOMAIN-CONTAINING PROTEIN"/>
    <property type="match status" value="1"/>
</dbReference>
<dbReference type="Proteomes" id="UP000277928">
    <property type="component" value="Unassembled WGS sequence"/>
</dbReference>
<dbReference type="GO" id="GO:0005886">
    <property type="term" value="C:plasma membrane"/>
    <property type="evidence" value="ECO:0007669"/>
    <property type="project" value="TreeGrafter"/>
</dbReference>
<dbReference type="OrthoDB" id="6510177at2759"/>
<keyword evidence="1" id="KW-0472">Membrane</keyword>
<evidence type="ECO:0000256" key="1">
    <source>
        <dbReference type="SAM" id="Phobius"/>
    </source>
</evidence>
<dbReference type="OMA" id="HASSICY"/>
<dbReference type="InterPro" id="IPR051697">
    <property type="entry name" value="Patched_domain-protein"/>
</dbReference>
<organism evidence="2 3">
    <name type="scientific">Litomosoides sigmodontis</name>
    <name type="common">Filarial nematode worm</name>
    <dbReference type="NCBI Taxonomy" id="42156"/>
    <lineage>
        <taxon>Eukaryota</taxon>
        <taxon>Metazoa</taxon>
        <taxon>Ecdysozoa</taxon>
        <taxon>Nematoda</taxon>
        <taxon>Chromadorea</taxon>
        <taxon>Rhabditida</taxon>
        <taxon>Spirurina</taxon>
        <taxon>Spiruromorpha</taxon>
        <taxon>Filarioidea</taxon>
        <taxon>Onchocercidae</taxon>
        <taxon>Litomosoides</taxon>
    </lineage>
</organism>
<evidence type="ECO:0000313" key="2">
    <source>
        <dbReference type="EMBL" id="VDK73279.1"/>
    </source>
</evidence>
<feature type="transmembrane region" description="Helical" evidence="1">
    <location>
        <begin position="32"/>
        <end position="52"/>
    </location>
</feature>
<dbReference type="PANTHER" id="PTHR10796">
    <property type="entry name" value="PATCHED-RELATED"/>
    <property type="match status" value="1"/>
</dbReference>
<gene>
    <name evidence="2" type="ORF">NLS_LOCUS2046</name>
</gene>
<dbReference type="EMBL" id="UYRX01000086">
    <property type="protein sequence ID" value="VDK73279.1"/>
    <property type="molecule type" value="Genomic_DNA"/>
</dbReference>